<dbReference type="Proteomes" id="UP000663870">
    <property type="component" value="Unassembled WGS sequence"/>
</dbReference>
<proteinExistence type="predicted"/>
<gene>
    <name evidence="2" type="ORF">JXQ802_LOCUS25068</name>
    <name evidence="1" type="ORF">PYM288_LOCUS488</name>
</gene>
<sequence length="232" mass="26960">MLRNSAAQHRVKHFNLLLARELSLIERTHSQNLITHQKLENSIRRANNQILNNNRTKISIPFDNIYNEQTESIDYHKLRMNDNNNNSNQKRRLSIGTCSNLSQNQTISDQIDEFSDDTSSFISLRRRRLCTKTQRLPPIVKATISNRQKRENKAHQWMINLPQSNKSKENLNEQLIILNDESSKSNLPELTPIQRQVRSFLETLPTYKGVQHGFDSFAPASLYSNRAPVAIR</sequence>
<accession>A0A813MPL1</accession>
<keyword evidence="4" id="KW-1185">Reference proteome</keyword>
<dbReference type="Proteomes" id="UP000663854">
    <property type="component" value="Unassembled WGS sequence"/>
</dbReference>
<dbReference type="EMBL" id="CAJNOL010000832">
    <property type="protein sequence ID" value="CAF1213579.1"/>
    <property type="molecule type" value="Genomic_DNA"/>
</dbReference>
<dbReference type="AlphaFoldDB" id="A0A813MPL1"/>
<evidence type="ECO:0000313" key="3">
    <source>
        <dbReference type="Proteomes" id="UP000663854"/>
    </source>
</evidence>
<comment type="caution">
    <text evidence="1">The sequence shown here is derived from an EMBL/GenBank/DDBJ whole genome shotgun (WGS) entry which is preliminary data.</text>
</comment>
<organism evidence="1 3">
    <name type="scientific">Rotaria sordida</name>
    <dbReference type="NCBI Taxonomy" id="392033"/>
    <lineage>
        <taxon>Eukaryota</taxon>
        <taxon>Metazoa</taxon>
        <taxon>Spiralia</taxon>
        <taxon>Gnathifera</taxon>
        <taxon>Rotifera</taxon>
        <taxon>Eurotatoria</taxon>
        <taxon>Bdelloidea</taxon>
        <taxon>Philodinida</taxon>
        <taxon>Philodinidae</taxon>
        <taxon>Rotaria</taxon>
    </lineage>
</organism>
<name>A0A813MPL1_9BILA</name>
<evidence type="ECO:0000313" key="2">
    <source>
        <dbReference type="EMBL" id="CAF1213579.1"/>
    </source>
</evidence>
<dbReference type="EMBL" id="CAJNOH010000002">
    <property type="protein sequence ID" value="CAF0724939.1"/>
    <property type="molecule type" value="Genomic_DNA"/>
</dbReference>
<reference evidence="1" key="1">
    <citation type="submission" date="2021-02" db="EMBL/GenBank/DDBJ databases">
        <authorList>
            <person name="Nowell W R."/>
        </authorList>
    </citation>
    <scope>NUCLEOTIDE SEQUENCE</scope>
</reference>
<evidence type="ECO:0000313" key="4">
    <source>
        <dbReference type="Proteomes" id="UP000663870"/>
    </source>
</evidence>
<protein>
    <submittedName>
        <fullName evidence="1">Uncharacterized protein</fullName>
    </submittedName>
</protein>
<evidence type="ECO:0000313" key="1">
    <source>
        <dbReference type="EMBL" id="CAF0724939.1"/>
    </source>
</evidence>